<dbReference type="EMBL" id="RAPF01000002">
    <property type="protein sequence ID" value="RKF22598.1"/>
    <property type="molecule type" value="Genomic_DNA"/>
</dbReference>
<evidence type="ECO:0000256" key="1">
    <source>
        <dbReference type="SAM" id="MobiDB-lite"/>
    </source>
</evidence>
<evidence type="ECO:0008006" key="5">
    <source>
        <dbReference type="Google" id="ProtNLM"/>
    </source>
</evidence>
<dbReference type="RefSeq" id="WP_120323794.1">
    <property type="nucleotide sequence ID" value="NZ_RAPF01000002.1"/>
</dbReference>
<name>A0A420EPJ3_9SPHN</name>
<accession>A0A420EPJ3</accession>
<evidence type="ECO:0000313" key="3">
    <source>
        <dbReference type="EMBL" id="RKF22598.1"/>
    </source>
</evidence>
<feature type="chain" id="PRO_5019219768" description="DUF4440 domain-containing protein" evidence="2">
    <location>
        <begin position="20"/>
        <end position="231"/>
    </location>
</feature>
<dbReference type="AlphaFoldDB" id="A0A420EPJ3"/>
<gene>
    <name evidence="3" type="ORF">D6851_05100</name>
</gene>
<keyword evidence="4" id="KW-1185">Reference proteome</keyword>
<protein>
    <recommendedName>
        <fullName evidence="5">DUF4440 domain-containing protein</fullName>
    </recommendedName>
</protein>
<feature type="region of interest" description="Disordered" evidence="1">
    <location>
        <begin position="167"/>
        <end position="198"/>
    </location>
</feature>
<organism evidence="3 4">
    <name type="scientific">Altericroceibacterium spongiae</name>
    <dbReference type="NCBI Taxonomy" id="2320269"/>
    <lineage>
        <taxon>Bacteria</taxon>
        <taxon>Pseudomonadati</taxon>
        <taxon>Pseudomonadota</taxon>
        <taxon>Alphaproteobacteria</taxon>
        <taxon>Sphingomonadales</taxon>
        <taxon>Erythrobacteraceae</taxon>
        <taxon>Altericroceibacterium</taxon>
    </lineage>
</organism>
<dbReference type="PROSITE" id="PS51257">
    <property type="entry name" value="PROKAR_LIPOPROTEIN"/>
    <property type="match status" value="1"/>
</dbReference>
<dbReference type="Proteomes" id="UP000284395">
    <property type="component" value="Unassembled WGS sequence"/>
</dbReference>
<dbReference type="OrthoDB" id="7201546at2"/>
<evidence type="ECO:0000313" key="4">
    <source>
        <dbReference type="Proteomes" id="UP000284395"/>
    </source>
</evidence>
<proteinExistence type="predicted"/>
<comment type="caution">
    <text evidence="3">The sequence shown here is derived from an EMBL/GenBank/DDBJ whole genome shotgun (WGS) entry which is preliminary data.</text>
</comment>
<keyword evidence="2" id="KW-0732">Signal</keyword>
<evidence type="ECO:0000256" key="2">
    <source>
        <dbReference type="SAM" id="SignalP"/>
    </source>
</evidence>
<reference evidence="3 4" key="1">
    <citation type="submission" date="2018-09" db="EMBL/GenBank/DDBJ databases">
        <title>Altererythrobacter spongiae sp. nov., isolated from a marine sponge.</title>
        <authorList>
            <person name="Zhuang L."/>
            <person name="Luo L."/>
        </authorList>
    </citation>
    <scope>NUCLEOTIDE SEQUENCE [LARGE SCALE GENOMIC DNA]</scope>
    <source>
        <strain evidence="3 4">HN-Y73</strain>
    </source>
</reference>
<sequence>MIRRGVAFLALGFALSACAGGPRNGRGALERVAHPSDVLAQDLAFARLAREEGQRKAYKKYAASGAIMVGTKGLVSVEGAFPTENNLSQVDQWVPQKVWSSCDGSLSVTYGAIAKAGGGAEGQYATVWHRRNRGDYEWVFHMERLDGQAPAAPEFIAAKVADCDAPDRSAVQAERNREATISQESQSEGGGLSADRSLSYHYAPQAEGTVLRVMAKRDGQPRNVLTLASTR</sequence>
<feature type="signal peptide" evidence="2">
    <location>
        <begin position="1"/>
        <end position="19"/>
    </location>
</feature>